<organism evidence="4 5">
    <name type="scientific">Dyadobacter jejuensis</name>
    <dbReference type="NCBI Taxonomy" id="1082580"/>
    <lineage>
        <taxon>Bacteria</taxon>
        <taxon>Pseudomonadati</taxon>
        <taxon>Bacteroidota</taxon>
        <taxon>Cytophagia</taxon>
        <taxon>Cytophagales</taxon>
        <taxon>Spirosomataceae</taxon>
        <taxon>Dyadobacter</taxon>
    </lineage>
</organism>
<dbReference type="Proteomes" id="UP000245880">
    <property type="component" value="Unassembled WGS sequence"/>
</dbReference>
<sequence>MYIYQNPKWPTFNWENDAIVELLGSVRHKQGLLLGRMQNLGFPLQEEALLQTLTQDVLKTSEIEGELLNIDQVRSSLARRLGMDIGALAPADRHIDGVVDMLLDATRHYNQPLSEERLFGWHSALFPTGRSGMYKIAVGQLRNETAGPMQVVSGAMGREKIHFQAPSSEKLPTEMTAFIQWFNDRQGLDPVIKAAIAHLWFVTIHPFDDGNGRIARAIADLQLARSDNSAQRFYSMSAQIQIERKHYYDILEKTQKGNLDITEWLMWFLSCLDRALIATDTTLDTVLAKANYWEYFSNKNISERQKLMLNKLLDGFEGKLNTSKWAKITKVSTDTALRDIQNLVDQGILVKEDAGGRSTSYELVKLSR</sequence>
<dbReference type="OrthoDB" id="9814400at2"/>
<accession>A0A316AS79</accession>
<evidence type="ECO:0000256" key="2">
    <source>
        <dbReference type="PIRSR" id="PIRSR640198-2"/>
    </source>
</evidence>
<dbReference type="Gene3D" id="1.10.3290.10">
    <property type="entry name" value="Fido-like domain"/>
    <property type="match status" value="1"/>
</dbReference>
<keyword evidence="5" id="KW-1185">Reference proteome</keyword>
<feature type="binding site" evidence="2">
    <location>
        <begin position="209"/>
        <end position="216"/>
    </location>
    <ligand>
        <name>ATP</name>
        <dbReference type="ChEBI" id="CHEBI:30616"/>
    </ligand>
</feature>
<dbReference type="InterPro" id="IPR040198">
    <property type="entry name" value="Fido_containing"/>
</dbReference>
<dbReference type="Pfam" id="PF02661">
    <property type="entry name" value="Fic"/>
    <property type="match status" value="1"/>
</dbReference>
<dbReference type="InterPro" id="IPR003812">
    <property type="entry name" value="Fido"/>
</dbReference>
<dbReference type="SUPFAM" id="SSF140931">
    <property type="entry name" value="Fic-like"/>
    <property type="match status" value="1"/>
</dbReference>
<name>A0A316AS79_9BACT</name>
<dbReference type="AlphaFoldDB" id="A0A316AS79"/>
<feature type="domain" description="Fido" evidence="3">
    <location>
        <begin position="113"/>
        <end position="270"/>
    </location>
</feature>
<feature type="binding site" evidence="2">
    <location>
        <begin position="247"/>
        <end position="248"/>
    </location>
    <ligand>
        <name>ATP</name>
        <dbReference type="ChEBI" id="CHEBI:30616"/>
    </ligand>
</feature>
<evidence type="ECO:0000259" key="3">
    <source>
        <dbReference type="PROSITE" id="PS51459"/>
    </source>
</evidence>
<dbReference type="InterPro" id="IPR025230">
    <property type="entry name" value="DUF4172"/>
</dbReference>
<dbReference type="InterPro" id="IPR036388">
    <property type="entry name" value="WH-like_DNA-bd_sf"/>
</dbReference>
<keyword evidence="2" id="KW-0547">Nucleotide-binding</keyword>
<comment type="caution">
    <text evidence="4">The sequence shown here is derived from an EMBL/GenBank/DDBJ whole genome shotgun (WGS) entry which is preliminary data.</text>
</comment>
<dbReference type="EMBL" id="QGDT01000001">
    <property type="protein sequence ID" value="PWJ60368.1"/>
    <property type="molecule type" value="Genomic_DNA"/>
</dbReference>
<dbReference type="InterPro" id="IPR036597">
    <property type="entry name" value="Fido-like_dom_sf"/>
</dbReference>
<evidence type="ECO:0000313" key="4">
    <source>
        <dbReference type="EMBL" id="PWJ60368.1"/>
    </source>
</evidence>
<dbReference type="PANTHER" id="PTHR13504:SF33">
    <property type="entry name" value="FIC FAMILY PROTEIN"/>
    <property type="match status" value="1"/>
</dbReference>
<dbReference type="GO" id="GO:0005524">
    <property type="term" value="F:ATP binding"/>
    <property type="evidence" value="ECO:0007669"/>
    <property type="project" value="UniProtKB-KW"/>
</dbReference>
<keyword evidence="2" id="KW-0067">ATP-binding</keyword>
<dbReference type="Gene3D" id="1.10.10.10">
    <property type="entry name" value="Winged helix-like DNA-binding domain superfamily/Winged helix DNA-binding domain"/>
    <property type="match status" value="1"/>
</dbReference>
<dbReference type="PROSITE" id="PS51459">
    <property type="entry name" value="FIDO"/>
    <property type="match status" value="1"/>
</dbReference>
<proteinExistence type="predicted"/>
<gene>
    <name evidence="4" type="ORF">CLV98_101550</name>
</gene>
<feature type="active site" evidence="1">
    <location>
        <position position="205"/>
    </location>
</feature>
<protein>
    <submittedName>
        <fullName evidence="4">Fic family protein</fullName>
    </submittedName>
</protein>
<evidence type="ECO:0000256" key="1">
    <source>
        <dbReference type="PIRSR" id="PIRSR640198-1"/>
    </source>
</evidence>
<reference evidence="4 5" key="1">
    <citation type="submission" date="2018-03" db="EMBL/GenBank/DDBJ databases">
        <title>Genomic Encyclopedia of Archaeal and Bacterial Type Strains, Phase II (KMG-II): from individual species to whole genera.</title>
        <authorList>
            <person name="Goeker M."/>
        </authorList>
    </citation>
    <scope>NUCLEOTIDE SEQUENCE [LARGE SCALE GENOMIC DNA]</scope>
    <source>
        <strain evidence="4 5">DSM 100346</strain>
    </source>
</reference>
<dbReference type="PANTHER" id="PTHR13504">
    <property type="entry name" value="FIDO DOMAIN-CONTAINING PROTEIN DDB_G0283145"/>
    <property type="match status" value="1"/>
</dbReference>
<dbReference type="RefSeq" id="WP_109672550.1">
    <property type="nucleotide sequence ID" value="NZ_QGDT01000001.1"/>
</dbReference>
<dbReference type="Pfam" id="PF13776">
    <property type="entry name" value="DUF4172"/>
    <property type="match status" value="1"/>
</dbReference>
<evidence type="ECO:0000313" key="5">
    <source>
        <dbReference type="Proteomes" id="UP000245880"/>
    </source>
</evidence>